<feature type="domain" description="Immunoglobulin" evidence="11">
    <location>
        <begin position="1551"/>
        <end position="1623"/>
    </location>
</feature>
<dbReference type="SUPFAM" id="SSF52058">
    <property type="entry name" value="L domain-like"/>
    <property type="match status" value="2"/>
</dbReference>
<dbReference type="InterPro" id="IPR025896">
    <property type="entry name" value="Spi_Prtas-inh"/>
</dbReference>
<keyword evidence="10" id="KW-0472">Membrane</keyword>
<keyword evidence="9" id="KW-0067">ATP-binding</keyword>
<dbReference type="GO" id="GO:0008234">
    <property type="term" value="F:cysteine-type peptidase activity"/>
    <property type="evidence" value="ECO:0007669"/>
    <property type="project" value="UniProtKB-KW"/>
</dbReference>
<dbReference type="Gene3D" id="3.90.70.50">
    <property type="entry name" value="Peptidase C10, streptopain"/>
    <property type="match status" value="2"/>
</dbReference>
<evidence type="ECO:0000256" key="8">
    <source>
        <dbReference type="ARBA" id="ARBA00022807"/>
    </source>
</evidence>
<dbReference type="PRINTS" id="PR00797">
    <property type="entry name" value="STREPTOPAIN"/>
</dbReference>
<dbReference type="PANTHER" id="PTHR48056">
    <property type="entry name" value="LRR RECEPTOR-LIKE SERINE/THREONINE-PROTEIN KINASE-RELATED"/>
    <property type="match status" value="1"/>
</dbReference>
<dbReference type="EMBL" id="UOEP01000034">
    <property type="protein sequence ID" value="VAW14228.1"/>
    <property type="molecule type" value="Genomic_DNA"/>
</dbReference>
<dbReference type="InterPro" id="IPR036179">
    <property type="entry name" value="Ig-like_dom_sf"/>
</dbReference>
<keyword evidence="7" id="KW-0378">Hydrolase</keyword>
<keyword evidence="3" id="KW-0645">Protease</keyword>
<dbReference type="SUPFAM" id="SSF48726">
    <property type="entry name" value="Immunoglobulin"/>
    <property type="match status" value="2"/>
</dbReference>
<dbReference type="PRINTS" id="PR00019">
    <property type="entry name" value="LEURICHRPT"/>
</dbReference>
<dbReference type="GO" id="GO:0005524">
    <property type="term" value="F:ATP binding"/>
    <property type="evidence" value="ECO:0007669"/>
    <property type="project" value="UniProtKB-KW"/>
</dbReference>
<feature type="domain" description="Immunoglobulin" evidence="11">
    <location>
        <begin position="812"/>
        <end position="891"/>
    </location>
</feature>
<dbReference type="SMART" id="SM00364">
    <property type="entry name" value="LRR_BAC"/>
    <property type="match status" value="8"/>
</dbReference>
<keyword evidence="4" id="KW-0732">Signal</keyword>
<dbReference type="Pfam" id="PF00560">
    <property type="entry name" value="LRR_1"/>
    <property type="match status" value="14"/>
</dbReference>
<organism evidence="12">
    <name type="scientific">hydrothermal vent metagenome</name>
    <dbReference type="NCBI Taxonomy" id="652676"/>
    <lineage>
        <taxon>unclassified sequences</taxon>
        <taxon>metagenomes</taxon>
        <taxon>ecological metagenomes</taxon>
    </lineage>
</organism>
<evidence type="ECO:0000256" key="4">
    <source>
        <dbReference type="ARBA" id="ARBA00022729"/>
    </source>
</evidence>
<dbReference type="SMART" id="SM00409">
    <property type="entry name" value="IG"/>
    <property type="match status" value="3"/>
</dbReference>
<dbReference type="PANTHER" id="PTHR48056:SF81">
    <property type="entry name" value="RECEPTOR PROTEIN-TYROSINE KINASE CEPR1"/>
    <property type="match status" value="1"/>
</dbReference>
<comment type="similarity">
    <text evidence="1">Belongs to the peptidase C10 family.</text>
</comment>
<dbReference type="PROSITE" id="PS51450">
    <property type="entry name" value="LRR"/>
    <property type="match status" value="1"/>
</dbReference>
<dbReference type="InterPro" id="IPR001611">
    <property type="entry name" value="Leu-rich_rpt"/>
</dbReference>
<gene>
    <name evidence="12" type="ORF">MNBD_BACTEROID01-566</name>
</gene>
<evidence type="ECO:0000256" key="9">
    <source>
        <dbReference type="ARBA" id="ARBA00022840"/>
    </source>
</evidence>
<dbReference type="SUPFAM" id="SSF52047">
    <property type="entry name" value="RNI-like"/>
    <property type="match status" value="1"/>
</dbReference>
<evidence type="ECO:0000256" key="6">
    <source>
        <dbReference type="ARBA" id="ARBA00022741"/>
    </source>
</evidence>
<evidence type="ECO:0000256" key="3">
    <source>
        <dbReference type="ARBA" id="ARBA00022670"/>
    </source>
</evidence>
<proteinExistence type="inferred from homology"/>
<evidence type="ECO:0000256" key="1">
    <source>
        <dbReference type="ARBA" id="ARBA00009693"/>
    </source>
</evidence>
<name>A0A3B0T862_9ZZZZ</name>
<dbReference type="NCBIfam" id="TIGR04183">
    <property type="entry name" value="Por_Secre_tail"/>
    <property type="match status" value="1"/>
</dbReference>
<sequence length="1719" mass="189605">MLACPSFAKKIDASTAKTVAGYFLQAYSPLKSAKAPELIYTGEINREKELKSTGNEPAFYVFSGGGRGFVIVSAESSVQPVLGYSFDNDFTPDDMPSPLKWLFNDYSEQIRICRETGVSQSKAVKSEWDKLLSGNATVELLDSYGPILKDEDGNLIQWGQGSPFNNQCPIKDGKRVLVGCVQTAEAQVFKYWMHPPRGEGENSYIWEGQTLGVNFSQQTYDWSNMPAKFDDSWTNKQEFEVAKISYHLGIANEAAYNLDGTGSNTLPRPLVDYFGFDESAEMVYRKYFPDTFWVEIIKKEVSQDRPVIISGGSDKNAGHAFVCDGFDSNNLFHINWGWEGKSDGFYIISKLTPGKYDFSYDNQMIINLFPKGSVSNHKTPVDPGDSLALVALYNSTGGDNWGNNSNWLSGNVKEWYGIKLAAGRVYEINLPGNNLDGTLPDELSNLSYLCRLYLNDNKLSRDYTVDFKKLQYLKEINLADNDLSGRILEDLVWLKNLEKVELSGNNFSGVIPEDIGQLINLTELSLHGNNFSGPIPPGLGNLQKLYRLWLHDNLFSGEIPSQALKSMVNLAELVLRDNQFEGVIPQGLSSLNELWKLDLSNNQLSGEIPGSIFEGTRLININLSNNQLSGHIPKELGEMDSDRSWVLLRINLSNNNLEGAIPGELGQLSNVEQLILSNNQLSGGLPAQLFNIEFAIPQYTHNSTLDLSGNNLSGSIPEELFGLTQLQNLYLNGNSFSGSISEGINNLSELRELDLSHNNLSFFSGITSMPKLESCNVTDNNLMFDSFLGNQEIINGQDVEFLYYPQKKIGKVIYTPANIGDSMSFSIDCAGDNNIYQWYLDNEEYSGKSGSNRLIIDPVSAGDFGDYHILVTNSAAPGLIIESEPVKLFLNEGITKDSMALVALFFATNGGSWAKKDNWLEGPVASWYGIGSGPGGRVVSIDLSNDNEGNNLSGEVPKEIVLADSLRIFNIAYNNITRIPDELKELPVIQKIDLRNNKLSEIPVLSGMEELDSLFVEDNSLLFAEFEKNLGIVKDTQVFFSYSPQNEFGIADTILVDEDAEFKIEYGKSGEFEHYTWKKDSVTTNYTRDLPSMRIPQIALSDAGIYVLEVTNDSVPGLTITSKPKTIVVIHDIDKDSLALVELFNATNGGQWGRNDNWLEGPVSRWYGITVDSISGVTHIDLRENNLNGQIKPGIGELKNLEELYLPGNLLSGNLPPELMSLPKLRILYLSRNNLSGNIPAGLSNLNLLEELDISSNQLEGGIPEGIGNLTHLKVLNAGSNKLTGEIPNTIGGCVELELLGLEGNQLSGAIPNEIAGLANLTQLLLGSNELTGPIPEIIGGLPNLEKLSISNNKLTGQIPQEIENLANLTYLDIGSNNLSGGIPPGISNLPQLSFLCLSSNKLTGEIPEELGGMAWLKHLDMGMNDLSGEIPDTLGNMASLTFLSLDSNKLSGAIPPELGNLANLEDLYLRNNAFSGAIPDALTNCRFRNFYIDDNQFVDLPDFDLSNFTGEYNIGLSNNYFTFEDIEKNADVIDLAAQAIISPQARFSTHDEILTPLESPVTLERLCGGENNHYVWYKENRWLEYAPDSARLIIASTAKKDYGEYYVEVVNSLCPGLTLISHPIILREAIAVSINNDDALRSIKVYPNPAKDFVTIAGLPRDKSLPVSVYSYNGTLLTRIESSKQNSILLRLKGYPDGIYFINIDLTSTRKTIKIVKN</sequence>
<dbReference type="InterPro" id="IPR013783">
    <property type="entry name" value="Ig-like_fold"/>
</dbReference>
<dbReference type="GO" id="GO:0006508">
    <property type="term" value="P:proteolysis"/>
    <property type="evidence" value="ECO:0007669"/>
    <property type="project" value="UniProtKB-KW"/>
</dbReference>
<protein>
    <recommendedName>
        <fullName evidence="11">Immunoglobulin domain-containing protein</fullName>
    </recommendedName>
</protein>
<dbReference type="Pfam" id="PF13734">
    <property type="entry name" value="Inhibitor_I69"/>
    <property type="match status" value="1"/>
</dbReference>
<dbReference type="InterPro" id="IPR038765">
    <property type="entry name" value="Papain-like_cys_pep_sf"/>
</dbReference>
<dbReference type="FunFam" id="3.80.10.10:FF:000095">
    <property type="entry name" value="LRR receptor-like serine/threonine-protein kinase GSO1"/>
    <property type="match status" value="2"/>
</dbReference>
<dbReference type="InterPro" id="IPR003591">
    <property type="entry name" value="Leu-rich_rpt_typical-subtyp"/>
</dbReference>
<evidence type="ECO:0000256" key="2">
    <source>
        <dbReference type="ARBA" id="ARBA00022614"/>
    </source>
</evidence>
<evidence type="ECO:0000256" key="10">
    <source>
        <dbReference type="ARBA" id="ARBA00023136"/>
    </source>
</evidence>
<dbReference type="InterPro" id="IPR003599">
    <property type="entry name" value="Ig_sub"/>
</dbReference>
<dbReference type="InterPro" id="IPR050647">
    <property type="entry name" value="Plant_LRR-RLKs"/>
</dbReference>
<dbReference type="SMART" id="SM00365">
    <property type="entry name" value="LRR_SD22"/>
    <property type="match status" value="9"/>
</dbReference>
<dbReference type="Pfam" id="PF01640">
    <property type="entry name" value="Peptidase_C10"/>
    <property type="match status" value="1"/>
</dbReference>
<dbReference type="InterPro" id="IPR044934">
    <property type="entry name" value="Streptopain_sf"/>
</dbReference>
<evidence type="ECO:0000256" key="5">
    <source>
        <dbReference type="ARBA" id="ARBA00022737"/>
    </source>
</evidence>
<evidence type="ECO:0000313" key="12">
    <source>
        <dbReference type="EMBL" id="VAW14228.1"/>
    </source>
</evidence>
<dbReference type="SUPFAM" id="SSF54001">
    <property type="entry name" value="Cysteine proteinases"/>
    <property type="match status" value="1"/>
</dbReference>
<evidence type="ECO:0000256" key="7">
    <source>
        <dbReference type="ARBA" id="ARBA00022801"/>
    </source>
</evidence>
<dbReference type="InterPro" id="IPR000200">
    <property type="entry name" value="Peptidase_C10"/>
</dbReference>
<dbReference type="FunFam" id="3.80.10.10:FF:000383">
    <property type="entry name" value="Leucine-rich repeat receptor protein kinase EMS1"/>
    <property type="match status" value="1"/>
</dbReference>
<dbReference type="Gene3D" id="3.80.10.10">
    <property type="entry name" value="Ribonuclease Inhibitor"/>
    <property type="match status" value="7"/>
</dbReference>
<keyword evidence="5" id="KW-0677">Repeat</keyword>
<dbReference type="Pfam" id="PF13855">
    <property type="entry name" value="LRR_8"/>
    <property type="match status" value="3"/>
</dbReference>
<evidence type="ECO:0000259" key="11">
    <source>
        <dbReference type="SMART" id="SM00409"/>
    </source>
</evidence>
<accession>A0A3B0T862</accession>
<dbReference type="Gene3D" id="2.60.40.10">
    <property type="entry name" value="Immunoglobulins"/>
    <property type="match status" value="1"/>
</dbReference>
<dbReference type="Pfam" id="PF18962">
    <property type="entry name" value="Por_Secre_tail"/>
    <property type="match status" value="1"/>
</dbReference>
<dbReference type="InterPro" id="IPR032675">
    <property type="entry name" value="LRR_dom_sf"/>
</dbReference>
<keyword evidence="8" id="KW-0788">Thiol protease</keyword>
<dbReference type="InterPro" id="IPR026444">
    <property type="entry name" value="Secre_tail"/>
</dbReference>
<feature type="domain" description="Immunoglobulin" evidence="11">
    <location>
        <begin position="1049"/>
        <end position="1130"/>
    </location>
</feature>
<dbReference type="SMART" id="SM00369">
    <property type="entry name" value="LRR_TYP"/>
    <property type="match status" value="16"/>
</dbReference>
<reference evidence="12" key="1">
    <citation type="submission" date="2018-06" db="EMBL/GenBank/DDBJ databases">
        <authorList>
            <person name="Zhirakovskaya E."/>
        </authorList>
    </citation>
    <scope>NUCLEOTIDE SEQUENCE</scope>
</reference>
<keyword evidence="2" id="KW-0433">Leucine-rich repeat</keyword>
<keyword evidence="6" id="KW-0547">Nucleotide-binding</keyword>